<proteinExistence type="predicted"/>
<sequence>MGTLLGLGSASRSSLLSRSCYGTWMFMGEVMVGLEERCKKWLRQSGNTSEACVNEISSGWITLLDTR</sequence>
<comment type="caution">
    <text evidence="1">The sequence shown here is derived from an EMBL/GenBank/DDBJ whole genome shotgun (WGS) entry which is preliminary data.</text>
</comment>
<evidence type="ECO:0000313" key="1">
    <source>
        <dbReference type="EMBL" id="KAF6023495.1"/>
    </source>
</evidence>
<organism evidence="1 2">
    <name type="scientific">Bugula neritina</name>
    <name type="common">Brown bryozoan</name>
    <name type="synonym">Sertularia neritina</name>
    <dbReference type="NCBI Taxonomy" id="10212"/>
    <lineage>
        <taxon>Eukaryota</taxon>
        <taxon>Metazoa</taxon>
        <taxon>Spiralia</taxon>
        <taxon>Lophotrochozoa</taxon>
        <taxon>Bryozoa</taxon>
        <taxon>Gymnolaemata</taxon>
        <taxon>Cheilostomatida</taxon>
        <taxon>Flustrina</taxon>
        <taxon>Buguloidea</taxon>
        <taxon>Bugulidae</taxon>
        <taxon>Bugula</taxon>
    </lineage>
</organism>
<dbReference type="AlphaFoldDB" id="A0A7J7JBP3"/>
<gene>
    <name evidence="1" type="ORF">EB796_018192</name>
</gene>
<keyword evidence="2" id="KW-1185">Reference proteome</keyword>
<dbReference type="Proteomes" id="UP000593567">
    <property type="component" value="Unassembled WGS sequence"/>
</dbReference>
<protein>
    <submittedName>
        <fullName evidence="1">Uncharacterized protein</fullName>
    </submittedName>
</protein>
<accession>A0A7J7JBP3</accession>
<dbReference type="EMBL" id="VXIV02002705">
    <property type="protein sequence ID" value="KAF6023495.1"/>
    <property type="molecule type" value="Genomic_DNA"/>
</dbReference>
<name>A0A7J7JBP3_BUGNE</name>
<reference evidence="1" key="1">
    <citation type="submission" date="2020-06" db="EMBL/GenBank/DDBJ databases">
        <title>Draft genome of Bugula neritina, a colonial animal packing powerful symbionts and potential medicines.</title>
        <authorList>
            <person name="Rayko M."/>
        </authorList>
    </citation>
    <scope>NUCLEOTIDE SEQUENCE [LARGE SCALE GENOMIC DNA]</scope>
    <source>
        <strain evidence="1">Kwan_BN1</strain>
    </source>
</reference>
<evidence type="ECO:0000313" key="2">
    <source>
        <dbReference type="Proteomes" id="UP000593567"/>
    </source>
</evidence>